<comment type="caution">
    <text evidence="1">The sequence shown here is derived from an EMBL/GenBank/DDBJ whole genome shotgun (WGS) entry which is preliminary data.</text>
</comment>
<proteinExistence type="predicted"/>
<dbReference type="SMART" id="SM00028">
    <property type="entry name" value="TPR"/>
    <property type="match status" value="9"/>
</dbReference>
<dbReference type="PANTHER" id="PTHR12558:SF45">
    <property type="entry name" value="CHROMOSOME UNDETERMINED SCAFFOLD_12, WHOLE GENOME SHOTGUN SEQUENCE"/>
    <property type="match status" value="1"/>
</dbReference>
<dbReference type="InterPro" id="IPR011990">
    <property type="entry name" value="TPR-like_helical_dom_sf"/>
</dbReference>
<protein>
    <recommendedName>
        <fullName evidence="3">Tetratricopeptide repeat protein</fullName>
    </recommendedName>
</protein>
<dbReference type="SUPFAM" id="SSF48452">
    <property type="entry name" value="TPR-like"/>
    <property type="match status" value="3"/>
</dbReference>
<dbReference type="Pfam" id="PF13181">
    <property type="entry name" value="TPR_8"/>
    <property type="match status" value="2"/>
</dbReference>
<dbReference type="GO" id="GO:0051301">
    <property type="term" value="P:cell division"/>
    <property type="evidence" value="ECO:0007669"/>
    <property type="project" value="TreeGrafter"/>
</dbReference>
<sequence length="557" mass="65460">MGSKGIIIFLMNRRKLLLLFFLIISFNTIFAESKEERAILDYAKAKYLIEEGEYGKAEKLYLKSFKILNDPEILKDIIQLHINQNKIKKALTGINKYEKLFGDNIDILKLKAVIYYNKGDKVLLMSIYNRLYNEMNYREVPFLTVYIAMLLNDGKYNDAFGYINDNMNILPESFYFKNKALLFKEYGKFDSSFIYFDSLALLGDTFVIYANIGKAMLYEVTDKPDSAIMIYENMPDNYFIKEKLVDLYYSKNEKQKLKNLLDTLLYINPNNARYWRYLGKINENMGHIQYAFSYYMASISVDSSEYLSCLYLGNLYTLYKDLSNSLKWYKESVKRYPDFKECYYHIILTEMQLNEFDSAFSYINIAIDKFTLNDTNYIYNLKGQVLYHKGEYEKAKGYLVKFTDQKIPLYLLADMLIIKGNRDSAAKMYKKIISIDSLDANAYNNLGYLLMENKLDTTLMDSSEILIDKAISLEPNNPYFLDSKGYLLYLRGEYSSAIKYYYKALAKMKSGIIYYHIALIYFTNGNNKKAKEMLRNAIMFKNSEEITKKISELKRKL</sequence>
<accession>A0A660SE59</accession>
<reference evidence="1 2" key="1">
    <citation type="submission" date="2018-06" db="EMBL/GenBank/DDBJ databases">
        <title>Extensive metabolic versatility and redundancy in microbially diverse, dynamic hydrothermal sediments.</title>
        <authorList>
            <person name="Dombrowski N."/>
            <person name="Teske A."/>
            <person name="Baker B.J."/>
        </authorList>
    </citation>
    <scope>NUCLEOTIDE SEQUENCE [LARGE SCALE GENOMIC DNA]</scope>
    <source>
        <strain evidence="1">B10_G13</strain>
    </source>
</reference>
<dbReference type="PANTHER" id="PTHR12558">
    <property type="entry name" value="CELL DIVISION CYCLE 16,23,27"/>
    <property type="match status" value="1"/>
</dbReference>
<dbReference type="Proteomes" id="UP000271125">
    <property type="component" value="Unassembled WGS sequence"/>
</dbReference>
<dbReference type="Gene3D" id="1.25.40.10">
    <property type="entry name" value="Tetratricopeptide repeat domain"/>
    <property type="match status" value="3"/>
</dbReference>
<gene>
    <name evidence="1" type="ORF">DRP43_04825</name>
</gene>
<dbReference type="GO" id="GO:0016567">
    <property type="term" value="P:protein ubiquitination"/>
    <property type="evidence" value="ECO:0007669"/>
    <property type="project" value="TreeGrafter"/>
</dbReference>
<dbReference type="GO" id="GO:0031145">
    <property type="term" value="P:anaphase-promoting complex-dependent catabolic process"/>
    <property type="evidence" value="ECO:0007669"/>
    <property type="project" value="TreeGrafter"/>
</dbReference>
<evidence type="ECO:0000313" key="1">
    <source>
        <dbReference type="EMBL" id="RKX69069.1"/>
    </source>
</evidence>
<evidence type="ECO:0000313" key="2">
    <source>
        <dbReference type="Proteomes" id="UP000271125"/>
    </source>
</evidence>
<dbReference type="AlphaFoldDB" id="A0A660SE59"/>
<name>A0A660SE59_UNCT6</name>
<dbReference type="EMBL" id="QNBD01000219">
    <property type="protein sequence ID" value="RKX69069.1"/>
    <property type="molecule type" value="Genomic_DNA"/>
</dbReference>
<dbReference type="InterPro" id="IPR019734">
    <property type="entry name" value="TPR_rpt"/>
</dbReference>
<evidence type="ECO:0008006" key="3">
    <source>
        <dbReference type="Google" id="ProtNLM"/>
    </source>
</evidence>
<organism evidence="1 2">
    <name type="scientific">candidate division TA06 bacterium</name>
    <dbReference type="NCBI Taxonomy" id="2250710"/>
    <lineage>
        <taxon>Bacteria</taxon>
        <taxon>Bacteria division TA06</taxon>
    </lineage>
</organism>